<dbReference type="AlphaFoldDB" id="A0A7W7P4G6"/>
<dbReference type="Proteomes" id="UP000566995">
    <property type="component" value="Unassembled WGS sequence"/>
</dbReference>
<comment type="caution">
    <text evidence="1">The sequence shown here is derived from an EMBL/GenBank/DDBJ whole genome shotgun (WGS) entry which is preliminary data.</text>
</comment>
<evidence type="ECO:0000313" key="1">
    <source>
        <dbReference type="EMBL" id="MBB4866869.1"/>
    </source>
</evidence>
<gene>
    <name evidence="1" type="ORF">HNP46_005776</name>
</gene>
<reference evidence="1 2" key="1">
    <citation type="submission" date="2020-08" db="EMBL/GenBank/DDBJ databases">
        <title>Functional genomics of gut bacteria from endangered species of beetles.</title>
        <authorList>
            <person name="Carlos-Shanley C."/>
        </authorList>
    </citation>
    <scope>NUCLEOTIDE SEQUENCE [LARGE SCALE GENOMIC DNA]</scope>
    <source>
        <strain evidence="1 2">S00179</strain>
    </source>
</reference>
<sequence length="113" mass="12705">MSNSPRSIIVGPAEQVGTNWIPRIMSPESSSMETQFIRANDKFTEEQCNTFLDEKAQMYRSSGMRVIRVKTMEERDTILTFVRQSAEMAISGLISRAKTHGHEDSSKAFSLAS</sequence>
<organism evidence="1 2">
    <name type="scientific">Pseudomonas nitroreducens</name>
    <dbReference type="NCBI Taxonomy" id="46680"/>
    <lineage>
        <taxon>Bacteria</taxon>
        <taxon>Pseudomonadati</taxon>
        <taxon>Pseudomonadota</taxon>
        <taxon>Gammaproteobacteria</taxon>
        <taxon>Pseudomonadales</taxon>
        <taxon>Pseudomonadaceae</taxon>
        <taxon>Pseudomonas</taxon>
    </lineage>
</organism>
<proteinExistence type="predicted"/>
<name>A0A7W7P4G6_PSENT</name>
<protein>
    <submittedName>
        <fullName evidence="1">Uncharacterized protein</fullName>
    </submittedName>
</protein>
<dbReference type="RefSeq" id="WP_184595800.1">
    <property type="nucleotide sequence ID" value="NZ_JACHLI010000032.1"/>
</dbReference>
<evidence type="ECO:0000313" key="2">
    <source>
        <dbReference type="Proteomes" id="UP000566995"/>
    </source>
</evidence>
<accession>A0A7W7P4G6</accession>
<dbReference type="EMBL" id="JACHLI010000032">
    <property type="protein sequence ID" value="MBB4866869.1"/>
    <property type="molecule type" value="Genomic_DNA"/>
</dbReference>